<accession>A0A930PMW8</accession>
<gene>
    <name evidence="2" type="ORF">HXO58_07160</name>
</gene>
<proteinExistence type="predicted"/>
<dbReference type="Proteomes" id="UP000713964">
    <property type="component" value="Unassembled WGS sequence"/>
</dbReference>
<dbReference type="EMBL" id="JABZXL010000020">
    <property type="protein sequence ID" value="MBF1659597.1"/>
    <property type="molecule type" value="Genomic_DNA"/>
</dbReference>
<protein>
    <submittedName>
        <fullName evidence="2">Uncharacterized protein</fullName>
    </submittedName>
</protein>
<comment type="caution">
    <text evidence="2">The sequence shown here is derived from an EMBL/GenBank/DDBJ whole genome shotgun (WGS) entry which is preliminary data.</text>
</comment>
<organism evidence="2 3">
    <name type="scientific">Rothia mucilaginosa</name>
    <dbReference type="NCBI Taxonomy" id="43675"/>
    <lineage>
        <taxon>Bacteria</taxon>
        <taxon>Bacillati</taxon>
        <taxon>Actinomycetota</taxon>
        <taxon>Actinomycetes</taxon>
        <taxon>Micrococcales</taxon>
        <taxon>Micrococcaceae</taxon>
        <taxon>Rothia</taxon>
    </lineage>
</organism>
<keyword evidence="1" id="KW-0472">Membrane</keyword>
<sequence length="66" mass="7074">MKFSDYMMTIILCMGCAAATVVLLLATSGLMMILPGPEGLRAAVGAAFLSYCGARFFIWLGRHGKK</sequence>
<feature type="transmembrane region" description="Helical" evidence="1">
    <location>
        <begin position="12"/>
        <end position="34"/>
    </location>
</feature>
<evidence type="ECO:0000256" key="1">
    <source>
        <dbReference type="SAM" id="Phobius"/>
    </source>
</evidence>
<evidence type="ECO:0000313" key="3">
    <source>
        <dbReference type="Proteomes" id="UP000713964"/>
    </source>
</evidence>
<evidence type="ECO:0000313" key="2">
    <source>
        <dbReference type="EMBL" id="MBF1659597.1"/>
    </source>
</evidence>
<feature type="transmembrane region" description="Helical" evidence="1">
    <location>
        <begin position="40"/>
        <end position="60"/>
    </location>
</feature>
<dbReference type="AlphaFoldDB" id="A0A930PMW8"/>
<name>A0A930PMW8_9MICC</name>
<reference evidence="2" key="1">
    <citation type="submission" date="2020-04" db="EMBL/GenBank/DDBJ databases">
        <title>Deep metagenomics examines the oral microbiome during advanced dental caries in children, revealing novel taxa and co-occurrences with host molecules.</title>
        <authorList>
            <person name="Baker J.L."/>
            <person name="Morton J.T."/>
            <person name="Dinis M."/>
            <person name="Alvarez R."/>
            <person name="Tran N.C."/>
            <person name="Knight R."/>
            <person name="Edlund A."/>
        </authorList>
    </citation>
    <scope>NUCLEOTIDE SEQUENCE</scope>
    <source>
        <strain evidence="2">JCVI_29_bin.11</strain>
    </source>
</reference>
<keyword evidence="1" id="KW-0812">Transmembrane</keyword>
<keyword evidence="1" id="KW-1133">Transmembrane helix</keyword>